<dbReference type="AlphaFoldDB" id="A0A223D5W0"/>
<dbReference type="Pfam" id="PF13426">
    <property type="entry name" value="PAS_9"/>
    <property type="match status" value="1"/>
</dbReference>
<evidence type="ECO:0000313" key="4">
    <source>
        <dbReference type="EMBL" id="ASS76890.1"/>
    </source>
</evidence>
<dbReference type="Proteomes" id="UP000214688">
    <property type="component" value="Chromosome"/>
</dbReference>
<dbReference type="InterPro" id="IPR000014">
    <property type="entry name" value="PAS"/>
</dbReference>
<dbReference type="PROSITE" id="PS50887">
    <property type="entry name" value="GGDEF"/>
    <property type="match status" value="1"/>
</dbReference>
<feature type="domain" description="EAL" evidence="2">
    <location>
        <begin position="580"/>
        <end position="834"/>
    </location>
</feature>
<evidence type="ECO:0000313" key="5">
    <source>
        <dbReference type="Proteomes" id="UP000214688"/>
    </source>
</evidence>
<dbReference type="Pfam" id="PF00563">
    <property type="entry name" value="EAL"/>
    <property type="match status" value="1"/>
</dbReference>
<accession>A0A223D5W0</accession>
<evidence type="ECO:0008006" key="6">
    <source>
        <dbReference type="Google" id="ProtNLM"/>
    </source>
</evidence>
<dbReference type="CDD" id="cd01948">
    <property type="entry name" value="EAL"/>
    <property type="match status" value="1"/>
</dbReference>
<dbReference type="SMART" id="SM00052">
    <property type="entry name" value="EAL"/>
    <property type="match status" value="1"/>
</dbReference>
<feature type="transmembrane region" description="Helical" evidence="1">
    <location>
        <begin position="56"/>
        <end position="76"/>
    </location>
</feature>
<feature type="transmembrane region" description="Helical" evidence="1">
    <location>
        <begin position="247"/>
        <end position="268"/>
    </location>
</feature>
<feature type="domain" description="GGDEF" evidence="3">
    <location>
        <begin position="438"/>
        <end position="571"/>
    </location>
</feature>
<dbReference type="Gene3D" id="3.30.70.270">
    <property type="match status" value="1"/>
</dbReference>
<dbReference type="PANTHER" id="PTHR44757:SF2">
    <property type="entry name" value="BIOFILM ARCHITECTURE MAINTENANCE PROTEIN MBAA"/>
    <property type="match status" value="1"/>
</dbReference>
<dbReference type="NCBIfam" id="TIGR00254">
    <property type="entry name" value="GGDEF"/>
    <property type="match status" value="1"/>
</dbReference>
<dbReference type="SUPFAM" id="SSF141868">
    <property type="entry name" value="EAL domain-like"/>
    <property type="match status" value="1"/>
</dbReference>
<dbReference type="Gene3D" id="3.20.20.450">
    <property type="entry name" value="EAL domain"/>
    <property type="match status" value="1"/>
</dbReference>
<dbReference type="CDD" id="cd00130">
    <property type="entry name" value="PAS"/>
    <property type="match status" value="1"/>
</dbReference>
<dbReference type="SUPFAM" id="SSF55785">
    <property type="entry name" value="PYP-like sensor domain (PAS domain)"/>
    <property type="match status" value="1"/>
</dbReference>
<protein>
    <recommendedName>
        <fullName evidence="6">Diguanylate cyclase</fullName>
    </recommendedName>
</protein>
<dbReference type="SUPFAM" id="SSF55073">
    <property type="entry name" value="Nucleotide cyclase"/>
    <property type="match status" value="1"/>
</dbReference>
<dbReference type="SMART" id="SM00091">
    <property type="entry name" value="PAS"/>
    <property type="match status" value="1"/>
</dbReference>
<gene>
    <name evidence="4" type="ORF">CIG75_19530</name>
</gene>
<dbReference type="InterPro" id="IPR000160">
    <property type="entry name" value="GGDEF_dom"/>
</dbReference>
<dbReference type="InterPro" id="IPR035965">
    <property type="entry name" value="PAS-like_dom_sf"/>
</dbReference>
<evidence type="ECO:0000259" key="2">
    <source>
        <dbReference type="PROSITE" id="PS50883"/>
    </source>
</evidence>
<dbReference type="Pfam" id="PF00990">
    <property type="entry name" value="GGDEF"/>
    <property type="match status" value="1"/>
</dbReference>
<keyword evidence="5" id="KW-1185">Reference proteome</keyword>
<dbReference type="KEGG" id="tab:CIG75_19530"/>
<dbReference type="PROSITE" id="PS50883">
    <property type="entry name" value="EAL"/>
    <property type="match status" value="1"/>
</dbReference>
<reference evidence="4 5" key="1">
    <citation type="journal article" date="2015" name="Int. J. Syst. Evol. Microbiol.">
        <title>Tumebacillus algifaecis sp. nov., isolated from decomposing algal scum.</title>
        <authorList>
            <person name="Wu Y.F."/>
            <person name="Zhang B."/>
            <person name="Xing P."/>
            <person name="Wu Q.L."/>
            <person name="Liu S.J."/>
        </authorList>
    </citation>
    <scope>NUCLEOTIDE SEQUENCE [LARGE SCALE GENOMIC DNA]</scope>
    <source>
        <strain evidence="4 5">THMBR28</strain>
    </source>
</reference>
<dbReference type="SMART" id="SM00267">
    <property type="entry name" value="GGDEF"/>
    <property type="match status" value="1"/>
</dbReference>
<keyword evidence="1" id="KW-0812">Transmembrane</keyword>
<dbReference type="InterPro" id="IPR001633">
    <property type="entry name" value="EAL_dom"/>
</dbReference>
<dbReference type="InterPro" id="IPR043128">
    <property type="entry name" value="Rev_trsase/Diguanyl_cyclase"/>
</dbReference>
<dbReference type="RefSeq" id="WP_094238117.1">
    <property type="nucleotide sequence ID" value="NZ_CP022657.1"/>
</dbReference>
<name>A0A223D5W0_9BACL</name>
<organism evidence="4 5">
    <name type="scientific">Tumebacillus algifaecis</name>
    <dbReference type="NCBI Taxonomy" id="1214604"/>
    <lineage>
        <taxon>Bacteria</taxon>
        <taxon>Bacillati</taxon>
        <taxon>Bacillota</taxon>
        <taxon>Bacilli</taxon>
        <taxon>Bacillales</taxon>
        <taxon>Alicyclobacillaceae</taxon>
        <taxon>Tumebacillus</taxon>
    </lineage>
</organism>
<dbReference type="EMBL" id="CP022657">
    <property type="protein sequence ID" value="ASS76890.1"/>
    <property type="molecule type" value="Genomic_DNA"/>
</dbReference>
<dbReference type="InterPro" id="IPR035919">
    <property type="entry name" value="EAL_sf"/>
</dbReference>
<dbReference type="CDD" id="cd01949">
    <property type="entry name" value="GGDEF"/>
    <property type="match status" value="1"/>
</dbReference>
<dbReference type="PANTHER" id="PTHR44757">
    <property type="entry name" value="DIGUANYLATE CYCLASE DGCP"/>
    <property type="match status" value="1"/>
</dbReference>
<dbReference type="Gene3D" id="3.30.450.20">
    <property type="entry name" value="PAS domain"/>
    <property type="match status" value="1"/>
</dbReference>
<dbReference type="OrthoDB" id="9762141at2"/>
<dbReference type="InterPro" id="IPR052155">
    <property type="entry name" value="Biofilm_reg_signaling"/>
</dbReference>
<keyword evidence="1" id="KW-0472">Membrane</keyword>
<sequence length="839" mass="95154">MDTTMNDVLRQNLDYICFAAVILCFVSGLEFVMHRYLVSEKLRGKVVAGKKFSMGFMPYLAGTVICTLLIIGWFVVDDAGKKELDRNKMLVDGIAPTFAYELGKLGHENIQLSTSMSDEKYLTAKQTLEKWLDINPDISAIYTLREISQGRHVYVISPPSDVNHDGKIEGEQEVGYPLGTLYPYELPDLNETTEMKSTFREGLILQDWGSTISAFVPIFDSTGRQDAVLGVDFDATMWEKKVAKARWSMMAFLLIVFIPFNTTYWVIFHQRVERFRMMLHQEEISESEDRFRKLSNATFEGIVLSDQGKILEINQTLCSMFGYESEAEMTGMSAFLLAASESRDHLIENLYSMSNSMLEIVAQRKDGTKFSAELVGTSCMYQGREVRVTAIRDISERKRTQEIIHHMALHDTLTGLPNRALFSQHLHEVLEQARESGQKLAVFFLDLDRFKILNDTLGHARGDKLLKAVATRLSRCAGETGVVARMSGDEFVMLIPNFEEPAEIEAIAEQVLARLEKPYKIHDYELHATASIGIALFPQDGDDSQVLIKNAETALFRVKDKGSNHYSLYAPAMNMKGIERLQLENGLRHALEREEFVLYYQPRINMQSGQIIGMEALLRWNHPELGLVPPGAFIPIAEETGLIVPIGDWVLRTALHQNKAWQDAGYPMMTVAVNLSPRQFLRQGLVESIAKELRETGLHPSFLELEITESLTMHDVEYTIRTLDELSKMGVQISIDDFGTGYSSLNYLKHFPVSTLKIDQSFVRELIGDPYNAAIVTTVIHLAQSLQMKVIAEGVETEEQFVYLRDHRCDEMQGFLFSRPIPADQYEELLRGNVMFEVS</sequence>
<dbReference type="InterPro" id="IPR029787">
    <property type="entry name" value="Nucleotide_cyclase"/>
</dbReference>
<evidence type="ECO:0000256" key="1">
    <source>
        <dbReference type="SAM" id="Phobius"/>
    </source>
</evidence>
<keyword evidence="1" id="KW-1133">Transmembrane helix</keyword>
<dbReference type="NCBIfam" id="TIGR00229">
    <property type="entry name" value="sensory_box"/>
    <property type="match status" value="1"/>
</dbReference>
<evidence type="ECO:0000259" key="3">
    <source>
        <dbReference type="PROSITE" id="PS50887"/>
    </source>
</evidence>
<dbReference type="FunFam" id="3.20.20.450:FF:000001">
    <property type="entry name" value="Cyclic di-GMP phosphodiesterase yahA"/>
    <property type="match status" value="1"/>
</dbReference>
<feature type="transmembrane region" description="Helical" evidence="1">
    <location>
        <begin position="12"/>
        <end position="36"/>
    </location>
</feature>
<proteinExistence type="predicted"/>